<evidence type="ECO:0000313" key="2">
    <source>
        <dbReference type="EMBL" id="SAL53020.1"/>
    </source>
</evidence>
<evidence type="ECO:0000256" key="1">
    <source>
        <dbReference type="SAM" id="MobiDB-lite"/>
    </source>
</evidence>
<dbReference type="Proteomes" id="UP000054740">
    <property type="component" value="Unassembled WGS sequence"/>
</dbReference>
<dbReference type="RefSeq" id="WP_159680286.1">
    <property type="nucleotide sequence ID" value="NZ_FCNY02000011.1"/>
</dbReference>
<dbReference type="EMBL" id="FCNY02000011">
    <property type="protein sequence ID" value="SAL53020.1"/>
    <property type="molecule type" value="Genomic_DNA"/>
</dbReference>
<organism evidence="2 3">
    <name type="scientific">Caballeronia cordobensis</name>
    <name type="common">Burkholderia cordobensis</name>
    <dbReference type="NCBI Taxonomy" id="1353886"/>
    <lineage>
        <taxon>Bacteria</taxon>
        <taxon>Pseudomonadati</taxon>
        <taxon>Pseudomonadota</taxon>
        <taxon>Betaproteobacteria</taxon>
        <taxon>Burkholderiales</taxon>
        <taxon>Burkholderiaceae</taxon>
        <taxon>Caballeronia</taxon>
    </lineage>
</organism>
<proteinExistence type="predicted"/>
<feature type="compositionally biased region" description="Low complexity" evidence="1">
    <location>
        <begin position="8"/>
        <end position="20"/>
    </location>
</feature>
<name>A0A158IAH6_CABCO</name>
<gene>
    <name evidence="2" type="ORF">AWB70_04392</name>
</gene>
<keyword evidence="3" id="KW-1185">Reference proteome</keyword>
<dbReference type="AlphaFoldDB" id="A0A158IAH6"/>
<reference evidence="3" key="1">
    <citation type="submission" date="2016-01" db="EMBL/GenBank/DDBJ databases">
        <authorList>
            <person name="Peeters C."/>
        </authorList>
    </citation>
    <scope>NUCLEOTIDE SEQUENCE [LARGE SCALE GENOMIC DNA]</scope>
</reference>
<sequence length="57" mass="6528">MMFDELQAATATNEAATVETKSVSKAKETRTWAWGRTHEPYDWMDAHTPSDDLSPWQ</sequence>
<evidence type="ECO:0000313" key="3">
    <source>
        <dbReference type="Proteomes" id="UP000054740"/>
    </source>
</evidence>
<accession>A0A158IAH6</accession>
<protein>
    <submittedName>
        <fullName evidence="2">Uncharacterized protein</fullName>
    </submittedName>
</protein>
<feature type="region of interest" description="Disordered" evidence="1">
    <location>
        <begin position="1"/>
        <end position="28"/>
    </location>
</feature>